<organism evidence="1 2">
    <name type="scientific">Actinocorallia libanotica</name>
    <dbReference type="NCBI Taxonomy" id="46162"/>
    <lineage>
        <taxon>Bacteria</taxon>
        <taxon>Bacillati</taxon>
        <taxon>Actinomycetota</taxon>
        <taxon>Actinomycetes</taxon>
        <taxon>Streptosporangiales</taxon>
        <taxon>Thermomonosporaceae</taxon>
        <taxon>Actinocorallia</taxon>
    </lineage>
</organism>
<protein>
    <submittedName>
        <fullName evidence="1">Uncharacterized protein</fullName>
    </submittedName>
</protein>
<accession>A0ABN1Q165</accession>
<evidence type="ECO:0000313" key="2">
    <source>
        <dbReference type="Proteomes" id="UP001500665"/>
    </source>
</evidence>
<name>A0ABN1Q165_9ACTN</name>
<proteinExistence type="predicted"/>
<keyword evidence="2" id="KW-1185">Reference proteome</keyword>
<gene>
    <name evidence="1" type="ORF">GCM10009550_01260</name>
</gene>
<comment type="caution">
    <text evidence="1">The sequence shown here is derived from an EMBL/GenBank/DDBJ whole genome shotgun (WGS) entry which is preliminary data.</text>
</comment>
<dbReference type="Proteomes" id="UP001500665">
    <property type="component" value="Unassembled WGS sequence"/>
</dbReference>
<evidence type="ECO:0000313" key="1">
    <source>
        <dbReference type="EMBL" id="GAA0935921.1"/>
    </source>
</evidence>
<dbReference type="EMBL" id="BAAAHH010000001">
    <property type="protein sequence ID" value="GAA0935921.1"/>
    <property type="molecule type" value="Genomic_DNA"/>
</dbReference>
<dbReference type="RefSeq" id="WP_344235480.1">
    <property type="nucleotide sequence ID" value="NZ_BAAAHH010000001.1"/>
</dbReference>
<reference evidence="1 2" key="1">
    <citation type="journal article" date="2019" name="Int. J. Syst. Evol. Microbiol.">
        <title>The Global Catalogue of Microorganisms (GCM) 10K type strain sequencing project: providing services to taxonomists for standard genome sequencing and annotation.</title>
        <authorList>
            <consortium name="The Broad Institute Genomics Platform"/>
            <consortium name="The Broad Institute Genome Sequencing Center for Infectious Disease"/>
            <person name="Wu L."/>
            <person name="Ma J."/>
        </authorList>
    </citation>
    <scope>NUCLEOTIDE SEQUENCE [LARGE SCALE GENOMIC DNA]</scope>
    <source>
        <strain evidence="1 2">JCM 10696</strain>
    </source>
</reference>
<sequence length="43" mass="5126">MKLLGRVAAMKYRTCRCCNPRSAARYVKRSAKRKEARAWRREP</sequence>